<feature type="region of interest" description="Disordered" evidence="1">
    <location>
        <begin position="70"/>
        <end position="164"/>
    </location>
</feature>
<gene>
    <name evidence="2" type="ORF">Slati_2582200</name>
</gene>
<feature type="compositionally biased region" description="Acidic residues" evidence="1">
    <location>
        <begin position="78"/>
        <end position="93"/>
    </location>
</feature>
<organism evidence="2">
    <name type="scientific">Sesamum latifolium</name>
    <dbReference type="NCBI Taxonomy" id="2727402"/>
    <lineage>
        <taxon>Eukaryota</taxon>
        <taxon>Viridiplantae</taxon>
        <taxon>Streptophyta</taxon>
        <taxon>Embryophyta</taxon>
        <taxon>Tracheophyta</taxon>
        <taxon>Spermatophyta</taxon>
        <taxon>Magnoliopsida</taxon>
        <taxon>eudicotyledons</taxon>
        <taxon>Gunneridae</taxon>
        <taxon>Pentapetalae</taxon>
        <taxon>asterids</taxon>
        <taxon>lamiids</taxon>
        <taxon>Lamiales</taxon>
        <taxon>Pedaliaceae</taxon>
        <taxon>Sesamum</taxon>
    </lineage>
</organism>
<protein>
    <submittedName>
        <fullName evidence="2">Uncharacterized protein</fullName>
    </submittedName>
</protein>
<name>A0AAW2VUB4_9LAMI</name>
<feature type="compositionally biased region" description="Basic residues" evidence="1">
    <location>
        <begin position="108"/>
        <end position="118"/>
    </location>
</feature>
<comment type="caution">
    <text evidence="2">The sequence shown here is derived from an EMBL/GenBank/DDBJ whole genome shotgun (WGS) entry which is preliminary data.</text>
</comment>
<evidence type="ECO:0000313" key="2">
    <source>
        <dbReference type="EMBL" id="KAL0432479.1"/>
    </source>
</evidence>
<proteinExistence type="predicted"/>
<reference evidence="2" key="2">
    <citation type="journal article" date="2024" name="Plant">
        <title>Genomic evolution and insights into agronomic trait innovations of Sesamum species.</title>
        <authorList>
            <person name="Miao H."/>
            <person name="Wang L."/>
            <person name="Qu L."/>
            <person name="Liu H."/>
            <person name="Sun Y."/>
            <person name="Le M."/>
            <person name="Wang Q."/>
            <person name="Wei S."/>
            <person name="Zheng Y."/>
            <person name="Lin W."/>
            <person name="Duan Y."/>
            <person name="Cao H."/>
            <person name="Xiong S."/>
            <person name="Wang X."/>
            <person name="Wei L."/>
            <person name="Li C."/>
            <person name="Ma Q."/>
            <person name="Ju M."/>
            <person name="Zhao R."/>
            <person name="Li G."/>
            <person name="Mu C."/>
            <person name="Tian Q."/>
            <person name="Mei H."/>
            <person name="Zhang T."/>
            <person name="Gao T."/>
            <person name="Zhang H."/>
        </authorList>
    </citation>
    <scope>NUCLEOTIDE SEQUENCE</scope>
    <source>
        <strain evidence="2">KEN1</strain>
    </source>
</reference>
<reference evidence="2" key="1">
    <citation type="submission" date="2020-06" db="EMBL/GenBank/DDBJ databases">
        <authorList>
            <person name="Li T."/>
            <person name="Hu X."/>
            <person name="Zhang T."/>
            <person name="Song X."/>
            <person name="Zhang H."/>
            <person name="Dai N."/>
            <person name="Sheng W."/>
            <person name="Hou X."/>
            <person name="Wei L."/>
        </authorList>
    </citation>
    <scope>NUCLEOTIDE SEQUENCE</scope>
    <source>
        <strain evidence="2">KEN1</strain>
        <tissue evidence="2">Leaf</tissue>
    </source>
</reference>
<sequence>MAYLSIPATASSPSASVNFFKNSNVRFLHKSRSHPLLVTNSINSRKSSRNGGNPVLLQCTKFSSPTLFVSETESKYETEEEYSSSEEYAEGEDGQAPRMVGNGQTPPRVKRQRRRYRKQYPGEKKGITEEMRFVAMKLRNSGKVKRKNNSAVEGESEEEETGNEVGKRIILRMARHGSLAWRGF</sequence>
<dbReference type="AlphaFoldDB" id="A0AAW2VUB4"/>
<dbReference type="EMBL" id="JACGWN010000009">
    <property type="protein sequence ID" value="KAL0432479.1"/>
    <property type="molecule type" value="Genomic_DNA"/>
</dbReference>
<evidence type="ECO:0000256" key="1">
    <source>
        <dbReference type="SAM" id="MobiDB-lite"/>
    </source>
</evidence>
<feature type="compositionally biased region" description="Basic and acidic residues" evidence="1">
    <location>
        <begin position="120"/>
        <end position="132"/>
    </location>
</feature>
<accession>A0AAW2VUB4</accession>